<evidence type="ECO:0000313" key="2">
    <source>
        <dbReference type="Proteomes" id="UP001610446"/>
    </source>
</evidence>
<reference evidence="1 2" key="1">
    <citation type="submission" date="2024-07" db="EMBL/GenBank/DDBJ databases">
        <title>Section-level genome sequencing and comparative genomics of Aspergillus sections Usti and Cavernicolus.</title>
        <authorList>
            <consortium name="Lawrence Berkeley National Laboratory"/>
            <person name="Nybo J.L."/>
            <person name="Vesth T.C."/>
            <person name="Theobald S."/>
            <person name="Frisvad J.C."/>
            <person name="Larsen T.O."/>
            <person name="Kjaerboelling I."/>
            <person name="Rothschild-Mancinelli K."/>
            <person name="Lyhne E.K."/>
            <person name="Kogle M.E."/>
            <person name="Barry K."/>
            <person name="Clum A."/>
            <person name="Na H."/>
            <person name="Ledsgaard L."/>
            <person name="Lin J."/>
            <person name="Lipzen A."/>
            <person name="Kuo A."/>
            <person name="Riley R."/>
            <person name="Mondo S."/>
            <person name="Labutti K."/>
            <person name="Haridas S."/>
            <person name="Pangalinan J."/>
            <person name="Salamov A.A."/>
            <person name="Simmons B.A."/>
            <person name="Magnuson J.K."/>
            <person name="Chen J."/>
            <person name="Drula E."/>
            <person name="Henrissat B."/>
            <person name="Wiebenga A."/>
            <person name="Lubbers R.J."/>
            <person name="Gomes A.C."/>
            <person name="Makela M.R."/>
            <person name="Stajich J."/>
            <person name="Grigoriev I.V."/>
            <person name="Mortensen U.H."/>
            <person name="De Vries R.P."/>
            <person name="Baker S.E."/>
            <person name="Andersen M.R."/>
        </authorList>
    </citation>
    <scope>NUCLEOTIDE SEQUENCE [LARGE SCALE GENOMIC DNA]</scope>
    <source>
        <strain evidence="1 2">CBS 123904</strain>
    </source>
</reference>
<dbReference type="EMBL" id="JBFXLU010000176">
    <property type="protein sequence ID" value="KAL2836569.1"/>
    <property type="molecule type" value="Genomic_DNA"/>
</dbReference>
<gene>
    <name evidence="1" type="ORF">BJY01DRAFT_221849</name>
</gene>
<sequence length="64" mass="6868">MISAFGTPTLLLCGRDEGISDPLHNLTVFSGSFVSMTLEMLGILVVRISSMTGFGTMLIISKLF</sequence>
<protein>
    <submittedName>
        <fullName evidence="1">Uncharacterized protein</fullName>
    </submittedName>
</protein>
<organism evidence="1 2">
    <name type="scientific">Aspergillus pseudoustus</name>
    <dbReference type="NCBI Taxonomy" id="1810923"/>
    <lineage>
        <taxon>Eukaryota</taxon>
        <taxon>Fungi</taxon>
        <taxon>Dikarya</taxon>
        <taxon>Ascomycota</taxon>
        <taxon>Pezizomycotina</taxon>
        <taxon>Eurotiomycetes</taxon>
        <taxon>Eurotiomycetidae</taxon>
        <taxon>Eurotiales</taxon>
        <taxon>Aspergillaceae</taxon>
        <taxon>Aspergillus</taxon>
        <taxon>Aspergillus subgen. Nidulantes</taxon>
    </lineage>
</organism>
<proteinExistence type="predicted"/>
<comment type="caution">
    <text evidence="1">The sequence shown here is derived from an EMBL/GenBank/DDBJ whole genome shotgun (WGS) entry which is preliminary data.</text>
</comment>
<evidence type="ECO:0000313" key="1">
    <source>
        <dbReference type="EMBL" id="KAL2836569.1"/>
    </source>
</evidence>
<keyword evidence="2" id="KW-1185">Reference proteome</keyword>
<dbReference type="Proteomes" id="UP001610446">
    <property type="component" value="Unassembled WGS sequence"/>
</dbReference>
<name>A0ABR4J9C3_9EURO</name>
<accession>A0ABR4J9C3</accession>